<dbReference type="Gene3D" id="2.40.180.10">
    <property type="entry name" value="Catalase core domain"/>
    <property type="match status" value="1"/>
</dbReference>
<accession>A0A0F7SMR4</accession>
<dbReference type="GO" id="GO:0020037">
    <property type="term" value="F:heme binding"/>
    <property type="evidence" value="ECO:0007669"/>
    <property type="project" value="InterPro"/>
</dbReference>
<dbReference type="SUPFAM" id="SSF56634">
    <property type="entry name" value="Heme-dependent catalase-like"/>
    <property type="match status" value="1"/>
</dbReference>
<protein>
    <submittedName>
        <fullName evidence="1">Catalase-like domain</fullName>
    </submittedName>
</protein>
<dbReference type="PANTHER" id="PTHR36195">
    <property type="entry name" value="DOMAIN PROTEIN, PUTATIVE (AFU_ORTHOLOGUE AFUA_5G01990)-RELATED-RELATED"/>
    <property type="match status" value="1"/>
</dbReference>
<dbReference type="PANTHER" id="PTHR36195:SF4">
    <property type="entry name" value="DOMAIN PROTEIN, PUTATIVE (AFU_ORTHOLOGUE AFUA_5G01990)-RELATED"/>
    <property type="match status" value="1"/>
</dbReference>
<evidence type="ECO:0000313" key="1">
    <source>
        <dbReference type="EMBL" id="CDZ98863.1"/>
    </source>
</evidence>
<reference evidence="1" key="1">
    <citation type="submission" date="2014-08" db="EMBL/GenBank/DDBJ databases">
        <authorList>
            <person name="Sharma Rahul"/>
            <person name="Thines Marco"/>
        </authorList>
    </citation>
    <scope>NUCLEOTIDE SEQUENCE</scope>
</reference>
<dbReference type="EMBL" id="LN483345">
    <property type="protein sequence ID" value="CDZ98863.1"/>
    <property type="molecule type" value="Genomic_DNA"/>
</dbReference>
<organism evidence="1">
    <name type="scientific">Phaffia rhodozyma</name>
    <name type="common">Yeast</name>
    <name type="synonym">Xanthophyllomyces dendrorhous</name>
    <dbReference type="NCBI Taxonomy" id="264483"/>
    <lineage>
        <taxon>Eukaryota</taxon>
        <taxon>Fungi</taxon>
        <taxon>Dikarya</taxon>
        <taxon>Basidiomycota</taxon>
        <taxon>Agaricomycotina</taxon>
        <taxon>Tremellomycetes</taxon>
        <taxon>Cystofilobasidiales</taxon>
        <taxon>Mrakiaceae</taxon>
        <taxon>Phaffia</taxon>
    </lineage>
</organism>
<dbReference type="AlphaFoldDB" id="A0A0F7SMR4"/>
<sequence length="378" mass="42346">MAALVTSALSKATTAVKSTLVSQPKQPDDWIKWTEVEKPVENEEEKITKLIEITGRMQARNINLHGKAFRVTHVKSLAFVKGYLTISSDLPSHLQYGLFASPGKRFDVIGRYANEPVHILDDTIKSPRGLGIKVFGVEGNPIEGTQGTGSMDLHFNSAPMLELTDLDTCLEIFDLRERYWDDNADLQKELAKRADTTKQSAPASLPNLPVIGLQMYTQAAFRFGPYVAHFSLKPTNTFQTSLSNSLQLSSTASADEHSIELRTYFANHPAQYDLLAQFSSSLESQPVEDASQVWDEAYAPWIKLGELEFGVQDSLSNERRQWWENEIALSPFNALEDHRPLGSVNRLRKRVYEASRTRRAAVNGTEVKFPKSATEMPN</sequence>
<dbReference type="InterPro" id="IPR020835">
    <property type="entry name" value="Catalase_sf"/>
</dbReference>
<name>A0A0F7SMR4_PHARH</name>
<proteinExistence type="predicted"/>